<proteinExistence type="predicted"/>
<accession>A0A0F9MFP8</accession>
<evidence type="ECO:0000313" key="1">
    <source>
        <dbReference type="EMBL" id="KKN06185.1"/>
    </source>
</evidence>
<dbReference type="EMBL" id="LAZR01004719">
    <property type="protein sequence ID" value="KKN06185.1"/>
    <property type="molecule type" value="Genomic_DNA"/>
</dbReference>
<name>A0A0F9MFP8_9ZZZZ</name>
<gene>
    <name evidence="1" type="ORF">LCGC14_1079920</name>
</gene>
<organism evidence="1">
    <name type="scientific">marine sediment metagenome</name>
    <dbReference type="NCBI Taxonomy" id="412755"/>
    <lineage>
        <taxon>unclassified sequences</taxon>
        <taxon>metagenomes</taxon>
        <taxon>ecological metagenomes</taxon>
    </lineage>
</organism>
<sequence length="196" mass="22299">MGYTHYWRREKTIDPETFSKIVGDFRKLLPLFKTLDIQLVGGMGDGEPKINDETIWFNGNENCGHKEFNLGIAWPSDKPTKFGTAPDAEEAVDGTWFAGLKLNQRTCGGDCSHETFDFSREMELQDWDKPDENGRYFDFTKTAFKPYDLAVNAALIIIKHYLGDKIAVVSDGEMKDWQDAIDICQNAFGYGKEFTV</sequence>
<comment type="caution">
    <text evidence="1">The sequence shown here is derived from an EMBL/GenBank/DDBJ whole genome shotgun (WGS) entry which is preliminary data.</text>
</comment>
<dbReference type="AlphaFoldDB" id="A0A0F9MFP8"/>
<protein>
    <submittedName>
        <fullName evidence="1">Uncharacterized protein</fullName>
    </submittedName>
</protein>
<reference evidence="1" key="1">
    <citation type="journal article" date="2015" name="Nature">
        <title>Complex archaea that bridge the gap between prokaryotes and eukaryotes.</title>
        <authorList>
            <person name="Spang A."/>
            <person name="Saw J.H."/>
            <person name="Jorgensen S.L."/>
            <person name="Zaremba-Niedzwiedzka K."/>
            <person name="Martijn J."/>
            <person name="Lind A.E."/>
            <person name="van Eijk R."/>
            <person name="Schleper C."/>
            <person name="Guy L."/>
            <person name="Ettema T.J."/>
        </authorList>
    </citation>
    <scope>NUCLEOTIDE SEQUENCE</scope>
</reference>